<evidence type="ECO:0000259" key="4">
    <source>
        <dbReference type="Pfam" id="PF08719"/>
    </source>
</evidence>
<proteinExistence type="predicted"/>
<reference evidence="5 6" key="1">
    <citation type="submission" date="2020-04" db="EMBL/GenBank/DDBJ databases">
        <title>MicrobeNet Type strains.</title>
        <authorList>
            <person name="Nicholson A.C."/>
        </authorList>
    </citation>
    <scope>NUCLEOTIDE SEQUENCE [LARGE SCALE GENOMIC DNA]</scope>
    <source>
        <strain evidence="5 6">ATCC BAA-277</strain>
    </source>
</reference>
<gene>
    <name evidence="5" type="ORF">HGB48_31100</name>
</gene>
<dbReference type="SUPFAM" id="SSF143990">
    <property type="entry name" value="YbiA-like"/>
    <property type="match status" value="1"/>
</dbReference>
<protein>
    <submittedName>
        <fullName evidence="5">NADAR family protein</fullName>
    </submittedName>
</protein>
<dbReference type="InterPro" id="IPR037238">
    <property type="entry name" value="YbiA-like_sf"/>
</dbReference>
<organism evidence="5 6">
    <name type="scientific">Actinomadura latina</name>
    <dbReference type="NCBI Taxonomy" id="163603"/>
    <lineage>
        <taxon>Bacteria</taxon>
        <taxon>Bacillati</taxon>
        <taxon>Actinomycetota</taxon>
        <taxon>Actinomycetes</taxon>
        <taxon>Streptosporangiales</taxon>
        <taxon>Thermomonosporaceae</taxon>
        <taxon>Actinomadura</taxon>
    </lineage>
</organism>
<sequence>MPVRTRLFGDDETAAAVIAASHPRRAKDLGRGVRDFDERTWRDSRVAIVTKASEAKFGQNNELRDYLLGTRDRVLVEASPLDRIWGIGLSADDPRAAQPSPFRRDGGAGRHRPCLRPRPVPAGAARTCHSRGPVPTNKRTWPLAHGTASWTYQLPGTWPGYRGLLMFPSM</sequence>
<keyword evidence="6" id="KW-1185">Reference proteome</keyword>
<evidence type="ECO:0000256" key="2">
    <source>
        <dbReference type="ARBA" id="ARBA00000751"/>
    </source>
</evidence>
<evidence type="ECO:0000313" key="5">
    <source>
        <dbReference type="EMBL" id="NKZ08146.1"/>
    </source>
</evidence>
<dbReference type="Gene3D" id="1.10.357.40">
    <property type="entry name" value="YbiA-like"/>
    <property type="match status" value="1"/>
</dbReference>
<comment type="catalytic activity">
    <reaction evidence="1">
        <text>5-amino-6-(5-phospho-D-ribosylamino)uracil + H2O = 5,6-diaminouracil + D-ribose 5-phosphate</text>
        <dbReference type="Rhea" id="RHEA:55020"/>
        <dbReference type="ChEBI" id="CHEBI:15377"/>
        <dbReference type="ChEBI" id="CHEBI:46252"/>
        <dbReference type="ChEBI" id="CHEBI:58453"/>
        <dbReference type="ChEBI" id="CHEBI:78346"/>
    </reaction>
</comment>
<comment type="caution">
    <text evidence="5">The sequence shown here is derived from an EMBL/GenBank/DDBJ whole genome shotgun (WGS) entry which is preliminary data.</text>
</comment>
<comment type="catalytic activity">
    <reaction evidence="2">
        <text>2,5-diamino-6-hydroxy-4-(5-phosphoribosylamino)-pyrimidine + H2O = 2,5,6-triamino-4-hydroxypyrimidine + D-ribose 5-phosphate</text>
        <dbReference type="Rhea" id="RHEA:23436"/>
        <dbReference type="ChEBI" id="CHEBI:15377"/>
        <dbReference type="ChEBI" id="CHEBI:58614"/>
        <dbReference type="ChEBI" id="CHEBI:78346"/>
        <dbReference type="ChEBI" id="CHEBI:137796"/>
    </reaction>
</comment>
<evidence type="ECO:0000313" key="6">
    <source>
        <dbReference type="Proteomes" id="UP000579250"/>
    </source>
</evidence>
<dbReference type="EMBL" id="JAAXPI010000072">
    <property type="protein sequence ID" value="NKZ08146.1"/>
    <property type="molecule type" value="Genomic_DNA"/>
</dbReference>
<feature type="region of interest" description="Disordered" evidence="3">
    <location>
        <begin position="95"/>
        <end position="133"/>
    </location>
</feature>
<dbReference type="Proteomes" id="UP000579250">
    <property type="component" value="Unassembled WGS sequence"/>
</dbReference>
<name>A0A846ZDV1_9ACTN</name>
<feature type="domain" description="NADAR" evidence="4">
    <location>
        <begin position="4"/>
        <end position="96"/>
    </location>
</feature>
<dbReference type="NCBIfam" id="TIGR02464">
    <property type="entry name" value="ribofla_fusion"/>
    <property type="match status" value="1"/>
</dbReference>
<dbReference type="CDD" id="cd15457">
    <property type="entry name" value="NADAR"/>
    <property type="match status" value="1"/>
</dbReference>
<dbReference type="InterPro" id="IPR012816">
    <property type="entry name" value="NADAR"/>
</dbReference>
<evidence type="ECO:0000256" key="1">
    <source>
        <dbReference type="ARBA" id="ARBA00000022"/>
    </source>
</evidence>
<dbReference type="Pfam" id="PF08719">
    <property type="entry name" value="NADAR"/>
    <property type="match status" value="1"/>
</dbReference>
<accession>A0A846ZDV1</accession>
<evidence type="ECO:0000256" key="3">
    <source>
        <dbReference type="SAM" id="MobiDB-lite"/>
    </source>
</evidence>
<dbReference type="AlphaFoldDB" id="A0A846ZDV1"/>